<dbReference type="GO" id="GO:0004145">
    <property type="term" value="F:diamine N-acetyltransferase activity"/>
    <property type="evidence" value="ECO:0007669"/>
    <property type="project" value="UniProtKB-EC"/>
</dbReference>
<protein>
    <submittedName>
        <fullName evidence="4">N-acetyltransferase ats1</fullName>
        <ecNumber evidence="4">2.3.1.57</ecNumber>
    </submittedName>
</protein>
<feature type="domain" description="N-acetyltransferase" evidence="3">
    <location>
        <begin position="7"/>
        <end position="155"/>
    </location>
</feature>
<evidence type="ECO:0000313" key="4">
    <source>
        <dbReference type="EMBL" id="KTD39760.1"/>
    </source>
</evidence>
<dbReference type="Gene3D" id="3.40.630.30">
    <property type="match status" value="1"/>
</dbReference>
<dbReference type="InterPro" id="IPR000182">
    <property type="entry name" value="GNAT_dom"/>
</dbReference>
<dbReference type="AlphaFoldDB" id="A0A0W0X5E0"/>
<name>A0A0W0X5E0_9GAMM</name>
<evidence type="ECO:0000313" key="5">
    <source>
        <dbReference type="Proteomes" id="UP000054858"/>
    </source>
</evidence>
<evidence type="ECO:0000259" key="3">
    <source>
        <dbReference type="PROSITE" id="PS51186"/>
    </source>
</evidence>
<dbReference type="PANTHER" id="PTHR10545">
    <property type="entry name" value="DIAMINE N-ACETYLTRANSFERASE"/>
    <property type="match status" value="1"/>
</dbReference>
<gene>
    <name evidence="4" type="primary">ats_2</name>
    <name evidence="4" type="ORF">Loak_0867</name>
</gene>
<comment type="caution">
    <text evidence="4">The sequence shown here is derived from an EMBL/GenBank/DDBJ whole genome shotgun (WGS) entry which is preliminary data.</text>
</comment>
<dbReference type="PROSITE" id="PS51186">
    <property type="entry name" value="GNAT"/>
    <property type="match status" value="1"/>
</dbReference>
<evidence type="ECO:0000256" key="1">
    <source>
        <dbReference type="ARBA" id="ARBA00022679"/>
    </source>
</evidence>
<keyword evidence="1 4" id="KW-0808">Transferase</keyword>
<reference evidence="4 5" key="1">
    <citation type="submission" date="2015-11" db="EMBL/GenBank/DDBJ databases">
        <title>Genomic analysis of 38 Legionella species identifies large and diverse effector repertoires.</title>
        <authorList>
            <person name="Burstein D."/>
            <person name="Amaro F."/>
            <person name="Zusman T."/>
            <person name="Lifshitz Z."/>
            <person name="Cohen O."/>
            <person name="Gilbert J.A."/>
            <person name="Pupko T."/>
            <person name="Shuman H.A."/>
            <person name="Segal G."/>
        </authorList>
    </citation>
    <scope>NUCLEOTIDE SEQUENCE [LARGE SCALE GENOMIC DNA]</scope>
    <source>
        <strain evidence="4 5">Oak Ridge-10</strain>
    </source>
</reference>
<dbReference type="PANTHER" id="PTHR10545:SF42">
    <property type="entry name" value="ACETYLTRANSFERASE"/>
    <property type="match status" value="1"/>
</dbReference>
<dbReference type="CDD" id="cd04301">
    <property type="entry name" value="NAT_SF"/>
    <property type="match status" value="1"/>
</dbReference>
<evidence type="ECO:0000256" key="2">
    <source>
        <dbReference type="ARBA" id="ARBA00023315"/>
    </source>
</evidence>
<proteinExistence type="predicted"/>
<sequence length="155" mass="18622">MTGYKELFIRTVKQSDFSDWKILYKKYLIFYKTNLTETELVKLWTWFFEPQKQIYCFIAIVQNKPIGLIHFREYLRPIKATNGMFIDDLYVDNAFRGQGTARALIKAVREFCVNKKINSVRWITAQDNHDAMKLYDQLAIQTPWRMYEMPIQDEV</sequence>
<organism evidence="4 5">
    <name type="scientific">Legionella oakridgensis</name>
    <dbReference type="NCBI Taxonomy" id="29423"/>
    <lineage>
        <taxon>Bacteria</taxon>
        <taxon>Pseudomonadati</taxon>
        <taxon>Pseudomonadota</taxon>
        <taxon>Gammaproteobacteria</taxon>
        <taxon>Legionellales</taxon>
        <taxon>Legionellaceae</taxon>
        <taxon>Legionella</taxon>
    </lineage>
</organism>
<dbReference type="PATRIC" id="fig|29423.5.peg.905"/>
<dbReference type="EC" id="2.3.1.57" evidence="4"/>
<dbReference type="RefSeq" id="WP_025385540.1">
    <property type="nucleotide sequence ID" value="NZ_LCUA01000036.1"/>
</dbReference>
<accession>A0A0W0X5E0</accession>
<dbReference type="SUPFAM" id="SSF55729">
    <property type="entry name" value="Acyl-CoA N-acyltransferases (Nat)"/>
    <property type="match status" value="1"/>
</dbReference>
<dbReference type="Pfam" id="PF00583">
    <property type="entry name" value="Acetyltransf_1"/>
    <property type="match status" value="1"/>
</dbReference>
<dbReference type="InterPro" id="IPR016181">
    <property type="entry name" value="Acyl_CoA_acyltransferase"/>
</dbReference>
<keyword evidence="2 4" id="KW-0012">Acyltransferase</keyword>
<dbReference type="EMBL" id="LNYP01000013">
    <property type="protein sequence ID" value="KTD39760.1"/>
    <property type="molecule type" value="Genomic_DNA"/>
</dbReference>
<dbReference type="InterPro" id="IPR051016">
    <property type="entry name" value="Diverse_Substrate_AcTransf"/>
</dbReference>
<dbReference type="Proteomes" id="UP000054858">
    <property type="component" value="Unassembled WGS sequence"/>
</dbReference>